<gene>
    <name evidence="3" type="ORF">ERS852540_02266</name>
</gene>
<name>A0A174ZUX5_9FIRM</name>
<evidence type="ECO:0000259" key="1">
    <source>
        <dbReference type="Pfam" id="PF26012"/>
    </source>
</evidence>
<dbReference type="EMBL" id="CZBY01000023">
    <property type="protein sequence ID" value="CUQ91115.1"/>
    <property type="molecule type" value="Genomic_DNA"/>
</dbReference>
<proteinExistence type="predicted"/>
<dbReference type="Proteomes" id="UP000095662">
    <property type="component" value="Unassembled WGS sequence"/>
</dbReference>
<dbReference type="InterPro" id="IPR058728">
    <property type="entry name" value="HH_RND-rel"/>
</dbReference>
<feature type="domain" description="RND related barrel-sandwich hybrid" evidence="2">
    <location>
        <begin position="60"/>
        <end position="253"/>
    </location>
</feature>
<dbReference type="Pfam" id="PF26012">
    <property type="entry name" value="HH_RND_rel"/>
    <property type="match status" value="1"/>
</dbReference>
<evidence type="ECO:0000313" key="4">
    <source>
        <dbReference type="Proteomes" id="UP000095662"/>
    </source>
</evidence>
<dbReference type="AlphaFoldDB" id="A0A174ZUX5"/>
<organism evidence="3 4">
    <name type="scientific">[Eubacterium] siraeum</name>
    <dbReference type="NCBI Taxonomy" id="39492"/>
    <lineage>
        <taxon>Bacteria</taxon>
        <taxon>Bacillati</taxon>
        <taxon>Bacillota</taxon>
        <taxon>Clostridia</taxon>
        <taxon>Eubacteriales</taxon>
        <taxon>Oscillospiraceae</taxon>
        <taxon>Oscillospiraceae incertae sedis</taxon>
    </lineage>
</organism>
<evidence type="ECO:0000313" key="3">
    <source>
        <dbReference type="EMBL" id="CUQ91115.1"/>
    </source>
</evidence>
<protein>
    <submittedName>
        <fullName evidence="3">Putative membrane fusion protein</fullName>
    </submittedName>
</protein>
<evidence type="ECO:0000259" key="2">
    <source>
        <dbReference type="Pfam" id="PF26018"/>
    </source>
</evidence>
<feature type="domain" description="RND related alpha-helical hairpin" evidence="1">
    <location>
        <begin position="96"/>
        <end position="195"/>
    </location>
</feature>
<sequence>MDRTITTKLVTAVLAIFLLLTIAGQLFAGSEHSYKTEVALKYDSQDTIEFYGVFARNEHTVSRKINGTIQYEHEDGSKVGKNSVIANAYGSAADISLTADINKLKTRIDTLTDAQSLVGTDNSQIEAFDKLITEKHSKLITAINSGDYTAVSQLKYEMLNLQSKRDMVKGKVNDYSSVISSLNSKIKTLEGRISASPVQVTADETGYFVSSIDGYESKITYDNIDSITPAEISETVKTPELTTASGDIIGKMIDDYKWKLAATFTEGQAVVLTENTKVRLILGTDQTEITAKVENVEKYDNDYVAIFSADDLNSVIASSRVGRFKLLVDSYNGIRIASSAIHFDKENNIGVYVKKGSQAYFVQVDRIYSSEDYVIVRDTSGQPGYLSLYDDVIVEGKDLYDGKNL</sequence>
<dbReference type="Pfam" id="PF26018">
    <property type="entry name" value="BSH_RND_rel"/>
    <property type="match status" value="1"/>
</dbReference>
<dbReference type="STRING" id="39492.ERS852540_02266"/>
<accession>A0A174ZUX5</accession>
<dbReference type="InterPro" id="IPR058709">
    <property type="entry name" value="BSH_RND-rel"/>
</dbReference>
<reference evidence="3 4" key="1">
    <citation type="submission" date="2015-09" db="EMBL/GenBank/DDBJ databases">
        <authorList>
            <consortium name="Pathogen Informatics"/>
        </authorList>
    </citation>
    <scope>NUCLEOTIDE SEQUENCE [LARGE SCALE GENOMIC DNA]</scope>
    <source>
        <strain evidence="3 4">2789STDY5834928</strain>
    </source>
</reference>
<dbReference type="OrthoDB" id="1955294at2"/>